<evidence type="ECO:0000313" key="10">
    <source>
        <dbReference type="Proteomes" id="UP001597034"/>
    </source>
</evidence>
<keyword evidence="9" id="KW-0255">Endonuclease</keyword>
<dbReference type="AlphaFoldDB" id="A0ABD6DEA4"/>
<dbReference type="GO" id="GO:0004519">
    <property type="term" value="F:endonuclease activity"/>
    <property type="evidence" value="ECO:0007669"/>
    <property type="project" value="UniProtKB-KW"/>
</dbReference>
<proteinExistence type="inferred from homology"/>
<evidence type="ECO:0000256" key="4">
    <source>
        <dbReference type="ARBA" id="ARBA00023125"/>
    </source>
</evidence>
<dbReference type="GO" id="GO:0032196">
    <property type="term" value="P:transposition"/>
    <property type="evidence" value="ECO:0007669"/>
    <property type="project" value="UniProtKB-KW"/>
</dbReference>
<feature type="region of interest" description="Disordered" evidence="6">
    <location>
        <begin position="400"/>
        <end position="424"/>
    </location>
</feature>
<comment type="similarity">
    <text evidence="2">In the N-terminal section; belongs to the transposase 2 family.</text>
</comment>
<dbReference type="InterPro" id="IPR010095">
    <property type="entry name" value="Cas12f1-like_TNB"/>
</dbReference>
<evidence type="ECO:0000259" key="8">
    <source>
        <dbReference type="Pfam" id="PF07282"/>
    </source>
</evidence>
<protein>
    <submittedName>
        <fullName evidence="9">RNA-guided endonuclease InsQ/TnpB family protein</fullName>
    </submittedName>
</protein>
<dbReference type="InterPro" id="IPR051399">
    <property type="entry name" value="RNA-guided_DNA_endo/Transpos"/>
</dbReference>
<keyword evidence="10" id="KW-1185">Reference proteome</keyword>
<feature type="compositionally biased region" description="Polar residues" evidence="6">
    <location>
        <begin position="405"/>
        <end position="424"/>
    </location>
</feature>
<evidence type="ECO:0000256" key="1">
    <source>
        <dbReference type="ARBA" id="ARBA00008761"/>
    </source>
</evidence>
<sequence>MKRANTFEVIPQSGQDEELLRRLLDASAALWNEITYERREHYADPDEDVWDISEYRGRYGGVLGASTVQQIERKNREAWKSFFSLKKKGEANGKPGFWGNSEDGRELRTYIRNTSYSVEWDEYSRLEILVGQDLKDEYGLGHRERLRLEVRGDPNWKEYDKQGRLELFWDENARTFRAFQPVTIDNSRLAHPLADETAALDIGANNLVACTTTTGTQLLYEGRDLFERFRETTREIARLQSLLDNSRYSSHRIRSLYRRRTRRRDHAQDALARDLIERLHGDGVATVFVGALTDVLDTHWSVEANAKTHNFWAFRAFISRLACTAEEYGLSVEVRSEAWTSQECPNCGSTDRTTRHRDTLTCPCGFGGHADLTASETFLRRQTDVVRPMARPVRLKWDDHEWSESPRSVPNGERTNPQVASVGR</sequence>
<evidence type="ECO:0000313" key="9">
    <source>
        <dbReference type="EMBL" id="MFD1644413.1"/>
    </source>
</evidence>
<organism evidence="9 10">
    <name type="scientific">Haloarchaeobius litoreus</name>
    <dbReference type="NCBI Taxonomy" id="755306"/>
    <lineage>
        <taxon>Archaea</taxon>
        <taxon>Methanobacteriati</taxon>
        <taxon>Methanobacteriota</taxon>
        <taxon>Stenosarchaea group</taxon>
        <taxon>Halobacteria</taxon>
        <taxon>Halobacteriales</taxon>
        <taxon>Halorubellaceae</taxon>
        <taxon>Haloarchaeobius</taxon>
    </lineage>
</organism>
<dbReference type="GO" id="GO:0006310">
    <property type="term" value="P:DNA recombination"/>
    <property type="evidence" value="ECO:0007669"/>
    <property type="project" value="UniProtKB-KW"/>
</dbReference>
<evidence type="ECO:0000256" key="2">
    <source>
        <dbReference type="ARBA" id="ARBA00011044"/>
    </source>
</evidence>
<dbReference type="Proteomes" id="UP001597034">
    <property type="component" value="Unassembled WGS sequence"/>
</dbReference>
<feature type="domain" description="Cas12f1-like TNB" evidence="8">
    <location>
        <begin position="314"/>
        <end position="375"/>
    </location>
</feature>
<reference evidence="9 10" key="1">
    <citation type="journal article" date="2019" name="Int. J. Syst. Evol. Microbiol.">
        <title>The Global Catalogue of Microorganisms (GCM) 10K type strain sequencing project: providing services to taxonomists for standard genome sequencing and annotation.</title>
        <authorList>
            <consortium name="The Broad Institute Genomics Platform"/>
            <consortium name="The Broad Institute Genome Sequencing Center for Infectious Disease"/>
            <person name="Wu L."/>
            <person name="Ma J."/>
        </authorList>
    </citation>
    <scope>NUCLEOTIDE SEQUENCE [LARGE SCALE GENOMIC DNA]</scope>
    <source>
        <strain evidence="9 10">CGMCC 1.10390</strain>
    </source>
</reference>
<evidence type="ECO:0000256" key="5">
    <source>
        <dbReference type="ARBA" id="ARBA00023172"/>
    </source>
</evidence>
<evidence type="ECO:0000259" key="7">
    <source>
        <dbReference type="Pfam" id="PF01385"/>
    </source>
</evidence>
<keyword evidence="3" id="KW-0815">Transposition</keyword>
<dbReference type="RefSeq" id="WP_256399684.1">
    <property type="nucleotide sequence ID" value="NZ_JANHJR010000002.1"/>
</dbReference>
<name>A0ABD6DEA4_9EURY</name>
<evidence type="ECO:0000256" key="6">
    <source>
        <dbReference type="SAM" id="MobiDB-lite"/>
    </source>
</evidence>
<dbReference type="PANTHER" id="PTHR30405">
    <property type="entry name" value="TRANSPOSASE"/>
    <property type="match status" value="1"/>
</dbReference>
<keyword evidence="5" id="KW-0233">DNA recombination</keyword>
<gene>
    <name evidence="9" type="ORF">ACFSBL_01840</name>
</gene>
<dbReference type="EMBL" id="JBHUDO010000001">
    <property type="protein sequence ID" value="MFD1644413.1"/>
    <property type="molecule type" value="Genomic_DNA"/>
</dbReference>
<dbReference type="GO" id="GO:0003677">
    <property type="term" value="F:DNA binding"/>
    <property type="evidence" value="ECO:0007669"/>
    <property type="project" value="UniProtKB-KW"/>
</dbReference>
<dbReference type="Pfam" id="PF07282">
    <property type="entry name" value="Cas12f1-like_TNB"/>
    <property type="match status" value="1"/>
</dbReference>
<dbReference type="PANTHER" id="PTHR30405:SF26">
    <property type="entry name" value="TRANSPOSASE, PROBABLY IS605-TNPB FAMILY"/>
    <property type="match status" value="1"/>
</dbReference>
<comment type="similarity">
    <text evidence="1">In the C-terminal section; belongs to the transposase 35 family.</text>
</comment>
<dbReference type="Pfam" id="PF01385">
    <property type="entry name" value="OrfB_IS605"/>
    <property type="match status" value="1"/>
</dbReference>
<comment type="caution">
    <text evidence="9">The sequence shown here is derived from an EMBL/GenBank/DDBJ whole genome shotgun (WGS) entry which is preliminary data.</text>
</comment>
<accession>A0ABD6DEA4</accession>
<dbReference type="InterPro" id="IPR001959">
    <property type="entry name" value="Transposase"/>
</dbReference>
<keyword evidence="9" id="KW-0378">Hydrolase</keyword>
<keyword evidence="9" id="KW-0540">Nuclease</keyword>
<evidence type="ECO:0000256" key="3">
    <source>
        <dbReference type="ARBA" id="ARBA00022578"/>
    </source>
</evidence>
<feature type="domain" description="Probable transposase IS891/IS1136/IS1341" evidence="7">
    <location>
        <begin position="186"/>
        <end position="295"/>
    </location>
</feature>
<keyword evidence="4" id="KW-0238">DNA-binding</keyword>
<dbReference type="NCBIfam" id="NF040570">
    <property type="entry name" value="guided_TnpB"/>
    <property type="match status" value="1"/>
</dbReference>